<reference evidence="2" key="1">
    <citation type="submission" date="2023-03" db="EMBL/GenBank/DDBJ databases">
        <title>Edaphobacter sp.</title>
        <authorList>
            <person name="Huber K.J."/>
            <person name="Papendorf J."/>
            <person name="Pilke C."/>
            <person name="Bunk B."/>
            <person name="Sproeer C."/>
            <person name="Pester M."/>
        </authorList>
    </citation>
    <scope>NUCLEOTIDE SEQUENCE</scope>
    <source>
        <strain evidence="1">DSM 109919</strain>
        <strain evidence="2">DSM 109920</strain>
    </source>
</reference>
<gene>
    <name evidence="1" type="ORF">P4G45_15095</name>
    <name evidence="2" type="ORF">P8936_16050</name>
</gene>
<sequence>MLTLPDAPGAVLGGSVDAAANYSTSADASFDPTSAQQKAGQRRMASRLDSIILPTEQAPSLTAKDKFLMGARGMVTPFAIAGWFSAAGYSHLTNGPPNFGTDRGAFGQRLGAAAILDSTEDFLSTSVMAPVFHEDPRYYQMGRGHSIGRRVVYAATRVLITKTDSGKATPNLSLILGNLEGAALSNAYYPTLNHGASQTLKIFGGSLGGSALGFGVSEFLNDALQLAHLKKSE</sequence>
<accession>A0AAU7CYR7</accession>
<evidence type="ECO:0000313" key="2">
    <source>
        <dbReference type="EMBL" id="XBH13181.1"/>
    </source>
</evidence>
<accession>A0AAU7D730</accession>
<dbReference type="EMBL" id="CP121194">
    <property type="protein sequence ID" value="XBH09796.1"/>
    <property type="molecule type" value="Genomic_DNA"/>
</dbReference>
<name>A0AAU7D730_9BACT</name>
<protein>
    <submittedName>
        <fullName evidence="2">Uncharacterized protein</fullName>
    </submittedName>
</protein>
<dbReference type="KEGG" id="epl:P4G45_15095"/>
<dbReference type="RefSeq" id="WP_348267305.1">
    <property type="nucleotide sequence ID" value="NZ_CP121194.1"/>
</dbReference>
<dbReference type="AlphaFoldDB" id="A0AAU7D730"/>
<dbReference type="EMBL" id="CP121195">
    <property type="protein sequence ID" value="XBH13181.1"/>
    <property type="molecule type" value="Genomic_DNA"/>
</dbReference>
<organism evidence="2">
    <name type="scientific">Edaphobacter paludis</name>
    <dbReference type="NCBI Taxonomy" id="3035702"/>
    <lineage>
        <taxon>Bacteria</taxon>
        <taxon>Pseudomonadati</taxon>
        <taxon>Acidobacteriota</taxon>
        <taxon>Terriglobia</taxon>
        <taxon>Terriglobales</taxon>
        <taxon>Acidobacteriaceae</taxon>
        <taxon>Edaphobacter</taxon>
    </lineage>
</organism>
<proteinExistence type="predicted"/>
<evidence type="ECO:0000313" key="1">
    <source>
        <dbReference type="EMBL" id="XBH09796.1"/>
    </source>
</evidence>